<keyword evidence="3" id="KW-1185">Reference proteome</keyword>
<name>A0A7W8EJU5_9ACTN</name>
<gene>
    <name evidence="2" type="ORF">HNR40_007433</name>
</gene>
<evidence type="ECO:0000313" key="2">
    <source>
        <dbReference type="EMBL" id="MBB5081938.1"/>
    </source>
</evidence>
<evidence type="ECO:0000313" key="3">
    <source>
        <dbReference type="Proteomes" id="UP000568380"/>
    </source>
</evidence>
<keyword evidence="1" id="KW-1133">Transmembrane helix</keyword>
<sequence>MNDVFDTMRESMEGVRMRTPVERIVAAGRARRRRKVTAIATGAAMAGGLSLVVATGFPQMNAPSANAPARDVHIQLAAFSVNSNADGTVTVKLTKEQTLDPATLENALAQAGIPADIRINEFCNSPADIPGFDQVMSSDKEQDGRVVITIDPAAMPADTKLIAGIRTPDYLPDNPSRFGAVFGLARTGDELECTTDLPR</sequence>
<reference evidence="2 3" key="1">
    <citation type="submission" date="2020-08" db="EMBL/GenBank/DDBJ databases">
        <title>Genomic Encyclopedia of Type Strains, Phase IV (KMG-IV): sequencing the most valuable type-strain genomes for metagenomic binning, comparative biology and taxonomic classification.</title>
        <authorList>
            <person name="Goeker M."/>
        </authorList>
    </citation>
    <scope>NUCLEOTIDE SEQUENCE [LARGE SCALE GENOMIC DNA]</scope>
    <source>
        <strain evidence="2 3">DSM 45385</strain>
    </source>
</reference>
<comment type="caution">
    <text evidence="2">The sequence shown here is derived from an EMBL/GenBank/DDBJ whole genome shotgun (WGS) entry which is preliminary data.</text>
</comment>
<dbReference type="RefSeq" id="WP_184969726.1">
    <property type="nucleotide sequence ID" value="NZ_JACHIN010000012.1"/>
</dbReference>
<keyword evidence="1" id="KW-0812">Transmembrane</keyword>
<organism evidence="2 3">
    <name type="scientific">Nonomuraea endophytica</name>
    <dbReference type="NCBI Taxonomy" id="714136"/>
    <lineage>
        <taxon>Bacteria</taxon>
        <taxon>Bacillati</taxon>
        <taxon>Actinomycetota</taxon>
        <taxon>Actinomycetes</taxon>
        <taxon>Streptosporangiales</taxon>
        <taxon>Streptosporangiaceae</taxon>
        <taxon>Nonomuraea</taxon>
    </lineage>
</organism>
<dbReference type="AlphaFoldDB" id="A0A7W8EJU5"/>
<evidence type="ECO:0000256" key="1">
    <source>
        <dbReference type="SAM" id="Phobius"/>
    </source>
</evidence>
<protein>
    <submittedName>
        <fullName evidence="2">Uncharacterized protein</fullName>
    </submittedName>
</protein>
<feature type="transmembrane region" description="Helical" evidence="1">
    <location>
        <begin position="36"/>
        <end position="57"/>
    </location>
</feature>
<proteinExistence type="predicted"/>
<dbReference type="EMBL" id="JACHIN010000012">
    <property type="protein sequence ID" value="MBB5081938.1"/>
    <property type="molecule type" value="Genomic_DNA"/>
</dbReference>
<dbReference type="Proteomes" id="UP000568380">
    <property type="component" value="Unassembled WGS sequence"/>
</dbReference>
<accession>A0A7W8EJU5</accession>
<keyword evidence="1" id="KW-0472">Membrane</keyword>